<keyword evidence="1" id="KW-0812">Transmembrane</keyword>
<protein>
    <submittedName>
        <fullName evidence="2">Uncharacterized protein</fullName>
    </submittedName>
</protein>
<dbReference type="AlphaFoldDB" id="A0A382E7E0"/>
<dbReference type="EMBL" id="UINC01043061">
    <property type="protein sequence ID" value="SVB46550.1"/>
    <property type="molecule type" value="Genomic_DNA"/>
</dbReference>
<sequence>MARGTDWLNLASNVQQNRQLAAMQEQQEQQMMMSMMQEMNRQNIIEMRKMVINLDQFADRAAVVSNSYPAYAMMMTEIAIEAIDSSGLNADTFEEITDMERASQMNAKIRGAEANMKSSASQDIISSAQQMRLFIEEGEDEMEALAPMCAANEDWAEHADEFAEVDPLHQERKGKYNMYTFGPLVLGIILVGAAIGMMGDCIETGADDICMTYENESLTTDALQGGGALLVLISIILGLALFSWGRKYLKQWSPLNDKKELVEEVKESYNHLSQKYGMTSSQDVNDRRQQMISWVVKMTPTDPTMKLEL</sequence>
<gene>
    <name evidence="2" type="ORF">METZ01_LOCUS199404</name>
</gene>
<name>A0A382E7E0_9ZZZZ</name>
<organism evidence="2">
    <name type="scientific">marine metagenome</name>
    <dbReference type="NCBI Taxonomy" id="408172"/>
    <lineage>
        <taxon>unclassified sequences</taxon>
        <taxon>metagenomes</taxon>
        <taxon>ecological metagenomes</taxon>
    </lineage>
</organism>
<feature type="transmembrane region" description="Helical" evidence="1">
    <location>
        <begin position="222"/>
        <end position="244"/>
    </location>
</feature>
<accession>A0A382E7E0</accession>
<reference evidence="2" key="1">
    <citation type="submission" date="2018-05" db="EMBL/GenBank/DDBJ databases">
        <authorList>
            <person name="Lanie J.A."/>
            <person name="Ng W.-L."/>
            <person name="Kazmierczak K.M."/>
            <person name="Andrzejewski T.M."/>
            <person name="Davidsen T.M."/>
            <person name="Wayne K.J."/>
            <person name="Tettelin H."/>
            <person name="Glass J.I."/>
            <person name="Rusch D."/>
            <person name="Podicherti R."/>
            <person name="Tsui H.-C.T."/>
            <person name="Winkler M.E."/>
        </authorList>
    </citation>
    <scope>NUCLEOTIDE SEQUENCE</scope>
</reference>
<evidence type="ECO:0000256" key="1">
    <source>
        <dbReference type="SAM" id="Phobius"/>
    </source>
</evidence>
<keyword evidence="1" id="KW-0472">Membrane</keyword>
<feature type="transmembrane region" description="Helical" evidence="1">
    <location>
        <begin position="178"/>
        <end position="198"/>
    </location>
</feature>
<evidence type="ECO:0000313" key="2">
    <source>
        <dbReference type="EMBL" id="SVB46550.1"/>
    </source>
</evidence>
<proteinExistence type="predicted"/>
<keyword evidence="1" id="KW-1133">Transmembrane helix</keyword>